<evidence type="ECO:0000256" key="7">
    <source>
        <dbReference type="ARBA" id="ARBA00023136"/>
    </source>
</evidence>
<feature type="transmembrane region" description="Helical" evidence="11">
    <location>
        <begin position="95"/>
        <end position="115"/>
    </location>
</feature>
<dbReference type="Proteomes" id="UP001234811">
    <property type="component" value="Unassembled WGS sequence"/>
</dbReference>
<name>A0ABD5BI56_SERMA</name>
<evidence type="ECO:0000256" key="9">
    <source>
        <dbReference type="ARBA" id="ARBA00034057"/>
    </source>
</evidence>
<comment type="catalytic activity">
    <reaction evidence="9">
        <text>(R)-lactate(in) + H(+)(in) = (R)-lactate(out) + H(+)(out)</text>
        <dbReference type="Rhea" id="RHEA:71791"/>
        <dbReference type="ChEBI" id="CHEBI:15378"/>
        <dbReference type="ChEBI" id="CHEBI:16004"/>
    </reaction>
    <physiologicalReaction direction="right-to-left" evidence="9">
        <dbReference type="Rhea" id="RHEA:71793"/>
    </physiologicalReaction>
</comment>
<gene>
    <name evidence="12" type="ORF">RF091_12000</name>
</gene>
<keyword evidence="5 11" id="KW-0812">Transmembrane</keyword>
<evidence type="ECO:0000256" key="3">
    <source>
        <dbReference type="ARBA" id="ARBA00022448"/>
    </source>
</evidence>
<proteinExistence type="inferred from homology"/>
<dbReference type="PANTHER" id="PTHR30003">
    <property type="entry name" value="L-LACTATE PERMEASE"/>
    <property type="match status" value="1"/>
</dbReference>
<dbReference type="RefSeq" id="WP_309212983.1">
    <property type="nucleotide sequence ID" value="NZ_JAVIPQ010000178.1"/>
</dbReference>
<evidence type="ECO:0000256" key="8">
    <source>
        <dbReference type="ARBA" id="ARBA00034011"/>
    </source>
</evidence>
<evidence type="ECO:0000313" key="12">
    <source>
        <dbReference type="EMBL" id="MDQ9556238.1"/>
    </source>
</evidence>
<evidence type="ECO:0000256" key="6">
    <source>
        <dbReference type="ARBA" id="ARBA00022989"/>
    </source>
</evidence>
<comment type="caution">
    <text evidence="12">The sequence shown here is derived from an EMBL/GenBank/DDBJ whole genome shotgun (WGS) entry which is preliminary data.</text>
</comment>
<keyword evidence="11" id="KW-0997">Cell inner membrane</keyword>
<organism evidence="12 13">
    <name type="scientific">Serratia marcescens</name>
    <dbReference type="NCBI Taxonomy" id="615"/>
    <lineage>
        <taxon>Bacteria</taxon>
        <taxon>Pseudomonadati</taxon>
        <taxon>Pseudomonadota</taxon>
        <taxon>Gammaproteobacteria</taxon>
        <taxon>Enterobacterales</taxon>
        <taxon>Yersiniaceae</taxon>
        <taxon>Serratia</taxon>
    </lineage>
</organism>
<feature type="non-terminal residue" evidence="12">
    <location>
        <position position="1"/>
    </location>
</feature>
<evidence type="ECO:0000256" key="4">
    <source>
        <dbReference type="ARBA" id="ARBA00022475"/>
    </source>
</evidence>
<keyword evidence="6 11" id="KW-1133">Transmembrane helix</keyword>
<dbReference type="Pfam" id="PF02652">
    <property type="entry name" value="Lactate_perm"/>
    <property type="match status" value="1"/>
</dbReference>
<evidence type="ECO:0000256" key="11">
    <source>
        <dbReference type="RuleBase" id="RU365092"/>
    </source>
</evidence>
<feature type="non-terminal residue" evidence="12">
    <location>
        <position position="157"/>
    </location>
</feature>
<comment type="subcellular location">
    <subcellularLocation>
        <location evidence="11">Cell inner membrane</location>
        <topology evidence="11">Multi-pass membrane protein</topology>
    </subcellularLocation>
    <subcellularLocation>
        <location evidence="1">Cell membrane</location>
        <topology evidence="1">Multi-pass membrane protein</topology>
    </subcellularLocation>
</comment>
<dbReference type="PANTHER" id="PTHR30003:SF0">
    <property type="entry name" value="GLYCOLATE PERMEASE GLCA-RELATED"/>
    <property type="match status" value="1"/>
</dbReference>
<evidence type="ECO:0000256" key="10">
    <source>
        <dbReference type="ARBA" id="ARBA00034062"/>
    </source>
</evidence>
<sequence length="157" mass="16401">ELQQVLGTSAAAGYKTLYVPALIPFLLVVLLCIPLFRLNGDQVRQMFSETGGRVARPFIALFGALVMVNLMMQGGDNAPVILIGKALAALTGESWLLFSSFLGALGSFFSGSNTVSNLTFGGIQQSIAQSSGLDVNLTLALQSVGGAMGNMVCLNNI</sequence>
<keyword evidence="3 11" id="KW-0813">Transport</keyword>
<protein>
    <recommendedName>
        <fullName evidence="11">L-lactate permease</fullName>
    </recommendedName>
</protein>
<dbReference type="GO" id="GO:0015129">
    <property type="term" value="F:lactate transmembrane transporter activity"/>
    <property type="evidence" value="ECO:0007669"/>
    <property type="project" value="UniProtKB-UniRule"/>
</dbReference>
<keyword evidence="7 11" id="KW-0472">Membrane</keyword>
<keyword evidence="4" id="KW-1003">Cell membrane</keyword>
<evidence type="ECO:0000256" key="2">
    <source>
        <dbReference type="ARBA" id="ARBA00010100"/>
    </source>
</evidence>
<comment type="similarity">
    <text evidence="2 11">Belongs to the lactate permease family.</text>
</comment>
<evidence type="ECO:0000313" key="13">
    <source>
        <dbReference type="Proteomes" id="UP001234811"/>
    </source>
</evidence>
<feature type="transmembrane region" description="Helical" evidence="11">
    <location>
        <begin position="57"/>
        <end position="75"/>
    </location>
</feature>
<comment type="catalytic activity">
    <reaction evidence="8">
        <text>(S)-lactate(in) + H(+)(in) = (S)-lactate(out) + H(+)(out)</text>
        <dbReference type="Rhea" id="RHEA:29415"/>
        <dbReference type="ChEBI" id="CHEBI:15378"/>
        <dbReference type="ChEBI" id="CHEBI:16651"/>
    </reaction>
    <physiologicalReaction direction="right-to-left" evidence="8">
        <dbReference type="Rhea" id="RHEA:29417"/>
    </physiologicalReaction>
</comment>
<reference evidence="12 13" key="1">
    <citation type="submission" date="2023-07" db="EMBL/GenBank/DDBJ databases">
        <title>Pathogens genome sequencing project 196.</title>
        <authorList>
            <person name="Cao X."/>
        </authorList>
    </citation>
    <scope>NUCLEOTIDE SEQUENCE [LARGE SCALE GENOMIC DNA]</scope>
    <source>
        <strain evidence="12 13">SM41</strain>
    </source>
</reference>
<feature type="transmembrane region" description="Helical" evidence="11">
    <location>
        <begin position="17"/>
        <end position="36"/>
    </location>
</feature>
<dbReference type="AlphaFoldDB" id="A0ABD5BI56"/>
<evidence type="ECO:0000256" key="5">
    <source>
        <dbReference type="ARBA" id="ARBA00022692"/>
    </source>
</evidence>
<evidence type="ECO:0000256" key="1">
    <source>
        <dbReference type="ARBA" id="ARBA00004651"/>
    </source>
</evidence>
<accession>A0ABD5BI56</accession>
<comment type="function">
    <text evidence="11">Uptake of L-lactate across the membrane. Can also transport D-lactate and glycolate.</text>
</comment>
<dbReference type="EMBL" id="JAVIPQ010000178">
    <property type="protein sequence ID" value="MDQ9556238.1"/>
    <property type="molecule type" value="Genomic_DNA"/>
</dbReference>
<dbReference type="InterPro" id="IPR003804">
    <property type="entry name" value="Lactate_perm"/>
</dbReference>
<dbReference type="GO" id="GO:0005886">
    <property type="term" value="C:plasma membrane"/>
    <property type="evidence" value="ECO:0007669"/>
    <property type="project" value="UniProtKB-SubCell"/>
</dbReference>
<comment type="catalytic activity">
    <reaction evidence="10">
        <text>glycolate(in) + H(+)(in) = glycolate(out) + H(+)(out)</text>
        <dbReference type="Rhea" id="RHEA:29411"/>
        <dbReference type="ChEBI" id="CHEBI:15378"/>
        <dbReference type="ChEBI" id="CHEBI:29805"/>
    </reaction>
    <physiologicalReaction direction="right-to-left" evidence="10">
        <dbReference type="Rhea" id="RHEA:29413"/>
    </physiologicalReaction>
</comment>
<comment type="caution">
    <text evidence="11">Lacks conserved residue(s) required for the propagation of feature annotation.</text>
</comment>